<dbReference type="InterPro" id="IPR037185">
    <property type="entry name" value="EmrE-like"/>
</dbReference>
<feature type="transmembrane region" description="Helical" evidence="8">
    <location>
        <begin position="101"/>
        <end position="118"/>
    </location>
</feature>
<evidence type="ECO:0000256" key="3">
    <source>
        <dbReference type="ARBA" id="ARBA00022475"/>
    </source>
</evidence>
<dbReference type="EMBL" id="JAYMFF010000011">
    <property type="protein sequence ID" value="MEC4176095.1"/>
    <property type="molecule type" value="Genomic_DNA"/>
</dbReference>
<keyword evidence="4 8" id="KW-0812">Transmembrane</keyword>
<feature type="transmembrane region" description="Helical" evidence="8">
    <location>
        <begin position="247"/>
        <end position="267"/>
    </location>
</feature>
<feature type="region of interest" description="Disordered" evidence="7">
    <location>
        <begin position="296"/>
        <end position="317"/>
    </location>
</feature>
<reference evidence="10 11" key="1">
    <citation type="submission" date="2024-01" db="EMBL/GenBank/DDBJ databases">
        <title>novel species in genus Adlercreutzia.</title>
        <authorList>
            <person name="Liu X."/>
        </authorList>
    </citation>
    <scope>NUCLEOTIDE SEQUENCE [LARGE SCALE GENOMIC DNA]</scope>
    <source>
        <strain evidence="10 11">R7</strain>
    </source>
</reference>
<evidence type="ECO:0000256" key="5">
    <source>
        <dbReference type="ARBA" id="ARBA00022989"/>
    </source>
</evidence>
<evidence type="ECO:0000259" key="9">
    <source>
        <dbReference type="Pfam" id="PF00892"/>
    </source>
</evidence>
<feature type="transmembrane region" description="Helical" evidence="8">
    <location>
        <begin position="125"/>
        <end position="149"/>
    </location>
</feature>
<dbReference type="Pfam" id="PF00892">
    <property type="entry name" value="EamA"/>
    <property type="match status" value="2"/>
</dbReference>
<feature type="domain" description="EamA" evidence="9">
    <location>
        <begin position="152"/>
        <end position="287"/>
    </location>
</feature>
<comment type="subcellular location">
    <subcellularLocation>
        <location evidence="1">Cell membrane</location>
        <topology evidence="1">Multi-pass membrane protein</topology>
    </subcellularLocation>
</comment>
<comment type="caution">
    <text evidence="10">The sequence shown here is derived from an EMBL/GenBank/DDBJ whole genome shotgun (WGS) entry which is preliminary data.</text>
</comment>
<dbReference type="InterPro" id="IPR051258">
    <property type="entry name" value="Diverse_Substrate_Transporter"/>
</dbReference>
<keyword evidence="3" id="KW-1003">Cell membrane</keyword>
<gene>
    <name evidence="10" type="ORF">VIN30_06505</name>
</gene>
<proteinExistence type="inferred from homology"/>
<evidence type="ECO:0000256" key="4">
    <source>
        <dbReference type="ARBA" id="ARBA00022692"/>
    </source>
</evidence>
<evidence type="ECO:0000256" key="7">
    <source>
        <dbReference type="SAM" id="MobiDB-lite"/>
    </source>
</evidence>
<name>A0ABU6II70_9ACTN</name>
<evidence type="ECO:0000256" key="2">
    <source>
        <dbReference type="ARBA" id="ARBA00007362"/>
    </source>
</evidence>
<feature type="compositionally biased region" description="Low complexity" evidence="7">
    <location>
        <begin position="299"/>
        <end position="308"/>
    </location>
</feature>
<dbReference type="SUPFAM" id="SSF103481">
    <property type="entry name" value="Multidrug resistance efflux transporter EmrE"/>
    <property type="match status" value="2"/>
</dbReference>
<organism evidence="10 11">
    <name type="scientific">Adlercreutzia wanghongyangiae</name>
    <dbReference type="NCBI Taxonomy" id="3111451"/>
    <lineage>
        <taxon>Bacteria</taxon>
        <taxon>Bacillati</taxon>
        <taxon>Actinomycetota</taxon>
        <taxon>Coriobacteriia</taxon>
        <taxon>Eggerthellales</taxon>
        <taxon>Eggerthellaceae</taxon>
        <taxon>Adlercreutzia</taxon>
    </lineage>
</organism>
<dbReference type="RefSeq" id="WP_338210214.1">
    <property type="nucleotide sequence ID" value="NZ_JAYMFF010000011.1"/>
</dbReference>
<feature type="transmembrane region" description="Helical" evidence="8">
    <location>
        <begin position="70"/>
        <end position="89"/>
    </location>
</feature>
<evidence type="ECO:0000256" key="8">
    <source>
        <dbReference type="SAM" id="Phobius"/>
    </source>
</evidence>
<keyword evidence="5 8" id="KW-1133">Transmembrane helix</keyword>
<comment type="similarity">
    <text evidence="2">Belongs to the EamA transporter family.</text>
</comment>
<dbReference type="PANTHER" id="PTHR42920">
    <property type="entry name" value="OS03G0707200 PROTEIN-RELATED"/>
    <property type="match status" value="1"/>
</dbReference>
<feature type="domain" description="EamA" evidence="9">
    <location>
        <begin position="14"/>
        <end position="142"/>
    </location>
</feature>
<evidence type="ECO:0000313" key="11">
    <source>
        <dbReference type="Proteomes" id="UP001349994"/>
    </source>
</evidence>
<feature type="transmembrane region" description="Helical" evidence="8">
    <location>
        <begin position="216"/>
        <end position="235"/>
    </location>
</feature>
<evidence type="ECO:0000256" key="1">
    <source>
        <dbReference type="ARBA" id="ARBA00004651"/>
    </source>
</evidence>
<keyword evidence="11" id="KW-1185">Reference proteome</keyword>
<feature type="transmembrane region" description="Helical" evidence="8">
    <location>
        <begin position="12"/>
        <end position="30"/>
    </location>
</feature>
<dbReference type="InterPro" id="IPR000620">
    <property type="entry name" value="EamA_dom"/>
</dbReference>
<evidence type="ECO:0000313" key="10">
    <source>
        <dbReference type="EMBL" id="MEC4176095.1"/>
    </source>
</evidence>
<feature type="transmembrane region" description="Helical" evidence="8">
    <location>
        <begin position="181"/>
        <end position="201"/>
    </location>
</feature>
<protein>
    <submittedName>
        <fullName evidence="10">DMT family transporter</fullName>
    </submittedName>
</protein>
<dbReference type="Proteomes" id="UP001349994">
    <property type="component" value="Unassembled WGS sequence"/>
</dbReference>
<accession>A0ABU6II70</accession>
<feature type="transmembrane region" description="Helical" evidence="8">
    <location>
        <begin position="273"/>
        <end position="291"/>
    </location>
</feature>
<dbReference type="PANTHER" id="PTHR42920:SF5">
    <property type="entry name" value="EAMA DOMAIN-CONTAINING PROTEIN"/>
    <property type="match status" value="1"/>
</dbReference>
<feature type="transmembrane region" description="Helical" evidence="8">
    <location>
        <begin position="155"/>
        <end position="174"/>
    </location>
</feature>
<keyword evidence="6 8" id="KW-0472">Membrane</keyword>
<sequence>METKQHIPAFAYKLMLLAATVIWGFAFVVMKDAVDVLPPAQLIGVRFLLTGLLMAALFHRKLRGSLNKGFLSAGLVLGAVTFLAFWVQTVGLAETTPGKNAFLTATYCVIVPFMLWAITRKRPTFANVGAAVLCVAGIGLVSLTAGSFTIGFGDLMTLLCAVFFAAQIIAIARFSKRYDVLGLTVYQFLFGGIMGLALGAATEPFPGWQAVGNADFLFNLAYLVVFASGLCYVLQNVGLAHVPEAQGSLLLSLESVFGVLASVIFYGEVVTGRMAAGFVLIFAAILISELAPTRKRSGQQDQPQAQPAADDEDYAVA</sequence>
<evidence type="ECO:0000256" key="6">
    <source>
        <dbReference type="ARBA" id="ARBA00023136"/>
    </source>
</evidence>
<feature type="transmembrane region" description="Helical" evidence="8">
    <location>
        <begin position="36"/>
        <end position="58"/>
    </location>
</feature>